<dbReference type="EnsemblMetazoa" id="ENSAATROPT008837">
    <property type="protein sequence ID" value="ENSAATROPP007975"/>
    <property type="gene ID" value="ENSAATROPG007205"/>
</dbReference>
<reference evidence="2" key="1">
    <citation type="submission" date="2024-04" db="UniProtKB">
        <authorList>
            <consortium name="EnsemblMetazoa"/>
        </authorList>
    </citation>
    <scope>IDENTIFICATION</scope>
    <source>
        <strain evidence="2">EBRO</strain>
    </source>
</reference>
<evidence type="ECO:0000313" key="2">
    <source>
        <dbReference type="EnsemblMetazoa" id="ENSAATROPP007975"/>
    </source>
</evidence>
<name>A0AAG5DAV0_ANOAO</name>
<keyword evidence="1" id="KW-0732">Signal</keyword>
<protein>
    <submittedName>
        <fullName evidence="2">Uncharacterized protein</fullName>
    </submittedName>
</protein>
<organism evidence="2 3">
    <name type="scientific">Anopheles atroparvus</name>
    <name type="common">European mosquito</name>
    <dbReference type="NCBI Taxonomy" id="41427"/>
    <lineage>
        <taxon>Eukaryota</taxon>
        <taxon>Metazoa</taxon>
        <taxon>Ecdysozoa</taxon>
        <taxon>Arthropoda</taxon>
        <taxon>Hexapoda</taxon>
        <taxon>Insecta</taxon>
        <taxon>Pterygota</taxon>
        <taxon>Neoptera</taxon>
        <taxon>Endopterygota</taxon>
        <taxon>Diptera</taxon>
        <taxon>Nematocera</taxon>
        <taxon>Culicoidea</taxon>
        <taxon>Culicidae</taxon>
        <taxon>Anophelinae</taxon>
        <taxon>Anopheles</taxon>
    </lineage>
</organism>
<dbReference type="Proteomes" id="UP000075880">
    <property type="component" value="Unassembled WGS sequence"/>
</dbReference>
<feature type="chain" id="PRO_5042614486" evidence="1">
    <location>
        <begin position="24"/>
        <end position="307"/>
    </location>
</feature>
<proteinExistence type="predicted"/>
<evidence type="ECO:0000313" key="3">
    <source>
        <dbReference type="Proteomes" id="UP000075880"/>
    </source>
</evidence>
<keyword evidence="3" id="KW-1185">Reference proteome</keyword>
<sequence length="307" mass="32985">MKSYYSWFAVVAVLAISLPDVSAQYDNTVVSRRQSINSTLQSFTNNINSKVTDYTNKFTSLRNDMSSQLNSAKQTLTNFLTDSTIGTNALLASDALVAATTALTDSVSASISITSSGFGGVGSCLNSKTQASVNLAIGSLTSANTNFTITISSSTSSFTSTCRGRYTNTANDLVNQFADRLQDCLNQENTQLSRVSSILNNFMSLMRQNYQGLTNNVRYCSGLGSTSSREEVKAEIDGCLKSLANTAYPIYKSNLEQQFVLVRSMLQLEVVASNNRVKGCVNQVTGTYQAMADAIPIALSTCLSTGQ</sequence>
<feature type="signal peptide" evidence="1">
    <location>
        <begin position="1"/>
        <end position="23"/>
    </location>
</feature>
<dbReference type="AlphaFoldDB" id="A0AAG5DAV0"/>
<accession>A0AAG5DAV0</accession>
<evidence type="ECO:0000256" key="1">
    <source>
        <dbReference type="SAM" id="SignalP"/>
    </source>
</evidence>